<comment type="caution">
    <text evidence="2">The sequence shown here is derived from an EMBL/GenBank/DDBJ whole genome shotgun (WGS) entry which is preliminary data.</text>
</comment>
<dbReference type="EMBL" id="MU629460">
    <property type="protein sequence ID" value="KAJ1256881.1"/>
    <property type="molecule type" value="Genomic_DNA"/>
</dbReference>
<sequence>MAAAAPLRARRRGGGDDEAYPEVAGGLGKTTRRRRHRWTTRWIWRHPLGADKVTAARRISPSALQAASSMVWAVVQEERSASRPWKSGPVRRLPGRAWNECGAACRPLRPDARRRECGAPPAPTGETWLPYARERKGTRTSNFPNCSFLVASPSK</sequence>
<organism evidence="2 3">
    <name type="scientific">Paspalum vaginatum</name>
    <name type="common">seashore paspalum</name>
    <dbReference type="NCBI Taxonomy" id="158149"/>
    <lineage>
        <taxon>Eukaryota</taxon>
        <taxon>Viridiplantae</taxon>
        <taxon>Streptophyta</taxon>
        <taxon>Embryophyta</taxon>
        <taxon>Tracheophyta</taxon>
        <taxon>Spermatophyta</taxon>
        <taxon>Magnoliopsida</taxon>
        <taxon>Liliopsida</taxon>
        <taxon>Poales</taxon>
        <taxon>Poaceae</taxon>
        <taxon>PACMAD clade</taxon>
        <taxon>Panicoideae</taxon>
        <taxon>Andropogonodae</taxon>
        <taxon>Paspaleae</taxon>
        <taxon>Paspalinae</taxon>
        <taxon>Paspalum</taxon>
    </lineage>
</organism>
<evidence type="ECO:0000256" key="1">
    <source>
        <dbReference type="SAM" id="MobiDB-lite"/>
    </source>
</evidence>
<evidence type="ECO:0000313" key="3">
    <source>
        <dbReference type="Proteomes" id="UP001164776"/>
    </source>
</evidence>
<protein>
    <submittedName>
        <fullName evidence="2">Uncharacterized protein</fullName>
    </submittedName>
</protein>
<keyword evidence="3" id="KW-1185">Reference proteome</keyword>
<name>A0A9W7XDD5_9POAL</name>
<evidence type="ECO:0000313" key="2">
    <source>
        <dbReference type="EMBL" id="KAJ1256881.1"/>
    </source>
</evidence>
<accession>A0A9W7XDD5</accession>
<proteinExistence type="predicted"/>
<feature type="region of interest" description="Disordered" evidence="1">
    <location>
        <begin position="1"/>
        <end position="32"/>
    </location>
</feature>
<reference evidence="2 3" key="1">
    <citation type="submission" date="2022-10" db="EMBL/GenBank/DDBJ databases">
        <title>WGS assembly of Paspalum vaginatum 540-79.</title>
        <authorList>
            <person name="Sun G."/>
            <person name="Wase N."/>
            <person name="Shu S."/>
            <person name="Jenkins J."/>
            <person name="Zhou B."/>
            <person name="Torres-Rodriguez J."/>
            <person name="Chen C."/>
            <person name="Sandor L."/>
            <person name="Plott C."/>
            <person name="Yoshinga Y."/>
            <person name="Daum C."/>
            <person name="Qi P."/>
            <person name="Barry K."/>
            <person name="Lipzen A."/>
            <person name="Berry L."/>
            <person name="Pedersen C."/>
            <person name="Gottilla T."/>
            <person name="Foltz A."/>
            <person name="Yu H."/>
            <person name="O'Malley R."/>
            <person name="Zhang C."/>
            <person name="Devos K."/>
            <person name="Sigmon B."/>
            <person name="Yu B."/>
            <person name="Obata T."/>
            <person name="Schmutz J."/>
            <person name="Schnable J."/>
        </authorList>
    </citation>
    <scope>NUCLEOTIDE SEQUENCE [LARGE SCALE GENOMIC DNA]</scope>
    <source>
        <strain evidence="3">cv. 540-79</strain>
    </source>
</reference>
<dbReference type="AlphaFoldDB" id="A0A9W7XDD5"/>
<dbReference type="Proteomes" id="UP001164776">
    <property type="component" value="Unassembled WGS sequence"/>
</dbReference>
<gene>
    <name evidence="2" type="ORF">BS78_K275000</name>
</gene>